<dbReference type="EMBL" id="JACHML010000001">
    <property type="protein sequence ID" value="MBB6390185.1"/>
    <property type="molecule type" value="Genomic_DNA"/>
</dbReference>
<protein>
    <recommendedName>
        <fullName evidence="3">PD-(D/E)XK nuclease superfamily protein</fullName>
    </recommendedName>
</protein>
<keyword evidence="2" id="KW-1185">Reference proteome</keyword>
<name>A0A7X0FMD3_9MICO</name>
<evidence type="ECO:0000313" key="1">
    <source>
        <dbReference type="EMBL" id="MBB6390185.1"/>
    </source>
</evidence>
<dbReference type="AlphaFoldDB" id="A0A7X0FMD3"/>
<reference evidence="1 2" key="1">
    <citation type="submission" date="2020-08" db="EMBL/GenBank/DDBJ databases">
        <title>Sequencing the genomes of 1000 actinobacteria strains.</title>
        <authorList>
            <person name="Klenk H.-P."/>
        </authorList>
    </citation>
    <scope>NUCLEOTIDE SEQUENCE [LARGE SCALE GENOMIC DNA]</scope>
    <source>
        <strain evidence="1 2">DSM 12511</strain>
    </source>
</reference>
<evidence type="ECO:0000313" key="2">
    <source>
        <dbReference type="Proteomes" id="UP000537775"/>
    </source>
</evidence>
<comment type="caution">
    <text evidence="1">The sequence shown here is derived from an EMBL/GenBank/DDBJ whole genome shotgun (WGS) entry which is preliminary data.</text>
</comment>
<dbReference type="RefSeq" id="WP_184749437.1">
    <property type="nucleotide sequence ID" value="NZ_BAAAJR010000003.1"/>
</dbReference>
<proteinExistence type="predicted"/>
<sequence length="365" mass="40741">MALDLSFLTVPLGAAPAPARPVNVYDILREGWRETRVDMTLLFFLDPNERHGLASLVIDSLLSLLDGAELIGARGRTGVQFDSGSYLGSDEWELGSQVDYIDVLAINRTSGLALVLENKINHVLNNPLDAYARRALDEEGIDSVLVVTLAPQHRVAPDSQARWHSRSITYAELGAQIRSSSDLVDHLLSPVDLNQRRSLDLLQQFMEARTGGWSMSDNAVEAARIDEWRTLLEEHGEAVSRFLTARSNVERTLRARIRRLEPLIDAHLKDAGLVVGWESHSGSKGVAWNAYHFPDVDWSYELKLSVRPELPSVFIYAYRGRTYQDESIDPLDLGWAASDAEIATEFVTRVARLIAERRAATTPED</sequence>
<organism evidence="1 2">
    <name type="scientific">Microbacterium thalassium</name>
    <dbReference type="NCBI Taxonomy" id="362649"/>
    <lineage>
        <taxon>Bacteria</taxon>
        <taxon>Bacillati</taxon>
        <taxon>Actinomycetota</taxon>
        <taxon>Actinomycetes</taxon>
        <taxon>Micrococcales</taxon>
        <taxon>Microbacteriaceae</taxon>
        <taxon>Microbacterium</taxon>
    </lineage>
</organism>
<dbReference type="Proteomes" id="UP000537775">
    <property type="component" value="Unassembled WGS sequence"/>
</dbReference>
<accession>A0A7X0FMD3</accession>
<gene>
    <name evidence="1" type="ORF">HD594_000498</name>
</gene>
<evidence type="ECO:0008006" key="3">
    <source>
        <dbReference type="Google" id="ProtNLM"/>
    </source>
</evidence>